<keyword evidence="2" id="KW-1185">Reference proteome</keyword>
<reference evidence="1 2" key="1">
    <citation type="submission" date="2018-06" db="EMBL/GenBank/DDBJ databases">
        <title>Genomic Encyclopedia of Type Strains, Phase III (KMG-III): the genomes of soil and plant-associated and newly described type strains.</title>
        <authorList>
            <person name="Whitman W."/>
        </authorList>
    </citation>
    <scope>NUCLEOTIDE SEQUENCE [LARGE SCALE GENOMIC DNA]</scope>
    <source>
        <strain evidence="1 2">CECT 7342</strain>
    </source>
</reference>
<gene>
    <name evidence="1" type="ORF">DFP87_104170</name>
</gene>
<organism evidence="1 2">
    <name type="scientific">Achromobacter marplatensis</name>
    <dbReference type="NCBI Taxonomy" id="470868"/>
    <lineage>
        <taxon>Bacteria</taxon>
        <taxon>Pseudomonadati</taxon>
        <taxon>Pseudomonadota</taxon>
        <taxon>Betaproteobacteria</taxon>
        <taxon>Burkholderiales</taxon>
        <taxon>Alcaligenaceae</taxon>
        <taxon>Achromobacter</taxon>
    </lineage>
</organism>
<protein>
    <submittedName>
        <fullName evidence="1">Uncharacterized protein</fullName>
    </submittedName>
</protein>
<name>A0ABX9G9G4_9BURK</name>
<dbReference type="EMBL" id="QNRM01000004">
    <property type="protein sequence ID" value="RBP19834.1"/>
    <property type="molecule type" value="Genomic_DNA"/>
</dbReference>
<sequence length="43" mass="4913">MSFFFCRAFITVRLKPWAFISLCALFEPRLGELALSIARLACC</sequence>
<dbReference type="Proteomes" id="UP000252124">
    <property type="component" value="Unassembled WGS sequence"/>
</dbReference>
<proteinExistence type="predicted"/>
<comment type="caution">
    <text evidence="1">The sequence shown here is derived from an EMBL/GenBank/DDBJ whole genome shotgun (WGS) entry which is preliminary data.</text>
</comment>
<accession>A0ABX9G9G4</accession>
<evidence type="ECO:0000313" key="1">
    <source>
        <dbReference type="EMBL" id="RBP19834.1"/>
    </source>
</evidence>
<evidence type="ECO:0000313" key="2">
    <source>
        <dbReference type="Proteomes" id="UP000252124"/>
    </source>
</evidence>